<dbReference type="EMBL" id="JBHSJG010000044">
    <property type="protein sequence ID" value="MFC4989250.1"/>
    <property type="molecule type" value="Genomic_DNA"/>
</dbReference>
<dbReference type="Proteomes" id="UP001595925">
    <property type="component" value="Unassembled WGS sequence"/>
</dbReference>
<organism evidence="2 3">
    <name type="scientific">Saliphagus infecundisoli</name>
    <dbReference type="NCBI Taxonomy" id="1849069"/>
    <lineage>
        <taxon>Archaea</taxon>
        <taxon>Methanobacteriati</taxon>
        <taxon>Methanobacteriota</taxon>
        <taxon>Stenosarchaea group</taxon>
        <taxon>Halobacteria</taxon>
        <taxon>Halobacteriales</taxon>
        <taxon>Natrialbaceae</taxon>
        <taxon>Saliphagus</taxon>
    </lineage>
</organism>
<sequence>MARPVRCKRIPMHLTPLRGPTYHAQTRYRPTAGRDVAFEDVGIGPTPHEGILVVHDDEDVKLTSTASKSSTSAIGWYMDENDLRDNTGEDVEPSKAGSLDRHG</sequence>
<evidence type="ECO:0000313" key="2">
    <source>
        <dbReference type="EMBL" id="MFC4989250.1"/>
    </source>
</evidence>
<feature type="region of interest" description="Disordered" evidence="1">
    <location>
        <begin position="80"/>
        <end position="103"/>
    </location>
</feature>
<proteinExistence type="predicted"/>
<reference evidence="2 3" key="1">
    <citation type="journal article" date="2019" name="Int. J. Syst. Evol. Microbiol.">
        <title>The Global Catalogue of Microorganisms (GCM) 10K type strain sequencing project: providing services to taxonomists for standard genome sequencing and annotation.</title>
        <authorList>
            <consortium name="The Broad Institute Genomics Platform"/>
            <consortium name="The Broad Institute Genome Sequencing Center for Infectious Disease"/>
            <person name="Wu L."/>
            <person name="Ma J."/>
        </authorList>
    </citation>
    <scope>NUCLEOTIDE SEQUENCE [LARGE SCALE GENOMIC DNA]</scope>
    <source>
        <strain evidence="2 3">CGMCC 1.15824</strain>
    </source>
</reference>
<evidence type="ECO:0000313" key="3">
    <source>
        <dbReference type="Proteomes" id="UP001595925"/>
    </source>
</evidence>
<dbReference type="AlphaFoldDB" id="A0ABD5QI39"/>
<gene>
    <name evidence="2" type="ORF">ACFPFO_16080</name>
</gene>
<protein>
    <submittedName>
        <fullName evidence="2">Uncharacterized protein</fullName>
    </submittedName>
</protein>
<evidence type="ECO:0000256" key="1">
    <source>
        <dbReference type="SAM" id="MobiDB-lite"/>
    </source>
</evidence>
<dbReference type="RefSeq" id="WP_224829864.1">
    <property type="nucleotide sequence ID" value="NZ_JAIVEF010000030.1"/>
</dbReference>
<name>A0ABD5QI39_9EURY</name>
<comment type="caution">
    <text evidence="2">The sequence shown here is derived from an EMBL/GenBank/DDBJ whole genome shotgun (WGS) entry which is preliminary data.</text>
</comment>
<keyword evidence="3" id="KW-1185">Reference proteome</keyword>
<accession>A0ABD5QI39</accession>